<comment type="catalytic activity">
    <reaction evidence="12">
        <text>small RNA 3'-end nucleotide + S-adenosyl-L-methionine = small RNA 3'-end 2'-O-methylnucleotide + S-adenosyl-L-homocysteine + H(+)</text>
        <dbReference type="Rhea" id="RHEA:37887"/>
        <dbReference type="Rhea" id="RHEA-COMP:10415"/>
        <dbReference type="Rhea" id="RHEA-COMP:10416"/>
        <dbReference type="ChEBI" id="CHEBI:15378"/>
        <dbReference type="ChEBI" id="CHEBI:57856"/>
        <dbReference type="ChEBI" id="CHEBI:59789"/>
        <dbReference type="ChEBI" id="CHEBI:74896"/>
        <dbReference type="ChEBI" id="CHEBI:74898"/>
        <dbReference type="EC" id="2.1.1.386"/>
    </reaction>
</comment>
<comment type="cofactor">
    <cofactor evidence="1">
        <name>Mg(2+)</name>
        <dbReference type="ChEBI" id="CHEBI:18420"/>
    </cofactor>
</comment>
<keyword evidence="4" id="KW-0489">Methyltransferase</keyword>
<dbReference type="EC" id="2.1.1.386" evidence="11"/>
<dbReference type="EMBL" id="KL198019">
    <property type="protein sequence ID" value="KDQ19351.1"/>
    <property type="molecule type" value="Genomic_DNA"/>
</dbReference>
<keyword evidence="10" id="KW-0943">RNA-mediated gene silencing</keyword>
<evidence type="ECO:0000256" key="5">
    <source>
        <dbReference type="ARBA" id="ARBA00022679"/>
    </source>
</evidence>
<dbReference type="GO" id="GO:0090486">
    <property type="term" value="F:small RNA 2'-O-methyltransferase activity"/>
    <property type="evidence" value="ECO:0007669"/>
    <property type="project" value="UniProtKB-EC"/>
</dbReference>
<dbReference type="PANTHER" id="PTHR21404">
    <property type="entry name" value="HEN1"/>
    <property type="match status" value="1"/>
</dbReference>
<proteinExistence type="inferred from homology"/>
<evidence type="ECO:0000256" key="2">
    <source>
        <dbReference type="ARBA" id="ARBA00009026"/>
    </source>
</evidence>
<dbReference type="GO" id="GO:0046872">
    <property type="term" value="F:metal ion binding"/>
    <property type="evidence" value="ECO:0007669"/>
    <property type="project" value="UniProtKB-KW"/>
</dbReference>
<evidence type="ECO:0000256" key="10">
    <source>
        <dbReference type="ARBA" id="ARBA00023158"/>
    </source>
</evidence>
<keyword evidence="6" id="KW-0949">S-adenosyl-L-methionine</keyword>
<evidence type="ECO:0000256" key="6">
    <source>
        <dbReference type="ARBA" id="ARBA00022691"/>
    </source>
</evidence>
<sequence length="458" mass="50287">MTDLEGESDQPAFADVVVRFDPPLWIQRRTWILRTLRKENVRKLLDVGCGEGSLLSVLCEPAPTRASSSLLFASTTSIHLSHMAGIDVDENVLAQAIADTAPRVSPPNARKWEMERPRWDPLTVEIWNGGFEERNESLLDTGFDCLASTEVVEHLPPDLLSQFLPTLLGEYQPRLLLLTTPNFSFNELFSAPGAPYSGYPDPTGLTKRVFRHHDHKREWTVDEFMEWCQRGAAQFGYTVEVEGLGIPVEDDPWGRGRGMFASQTAIFRRKGGASRVASSTPLSPHLSSNMHLLGRHIHPTHPSSGKPLTTSLIIEQVKSTMAYESRSGEITLARLWNDDDVAIACGGDPSILLGSLKTSPDFRVELGDDESIWESGVTWTSFVPSPLEEPEPSDSDVRSGGTMLTDEPDVCDEGYAESWAGQGEEWGHNADESAAGWGDSVGVADEQGQLADGWGISA</sequence>
<evidence type="ECO:0000256" key="11">
    <source>
        <dbReference type="ARBA" id="ARBA00035025"/>
    </source>
</evidence>
<evidence type="ECO:0000256" key="3">
    <source>
        <dbReference type="ARBA" id="ARBA00021330"/>
    </source>
</evidence>
<dbReference type="PANTHER" id="PTHR21404:SF3">
    <property type="entry name" value="SMALL RNA 2'-O-METHYLTRANSFERASE"/>
    <property type="match status" value="1"/>
</dbReference>
<dbReference type="GO" id="GO:0005737">
    <property type="term" value="C:cytoplasm"/>
    <property type="evidence" value="ECO:0007669"/>
    <property type="project" value="TreeGrafter"/>
</dbReference>
<dbReference type="SUPFAM" id="SSF53335">
    <property type="entry name" value="S-adenosyl-L-methionine-dependent methyltransferases"/>
    <property type="match status" value="1"/>
</dbReference>
<organism evidence="14 15">
    <name type="scientific">Botryobasidium botryosum (strain FD-172 SS1)</name>
    <dbReference type="NCBI Taxonomy" id="930990"/>
    <lineage>
        <taxon>Eukaryota</taxon>
        <taxon>Fungi</taxon>
        <taxon>Dikarya</taxon>
        <taxon>Basidiomycota</taxon>
        <taxon>Agaricomycotina</taxon>
        <taxon>Agaricomycetes</taxon>
        <taxon>Cantharellales</taxon>
        <taxon>Botryobasidiaceae</taxon>
        <taxon>Botryobasidium</taxon>
    </lineage>
</organism>
<keyword evidence="15" id="KW-1185">Reference proteome</keyword>
<evidence type="ECO:0000256" key="13">
    <source>
        <dbReference type="SAM" id="MobiDB-lite"/>
    </source>
</evidence>
<dbReference type="InParanoid" id="A0A067N6H9"/>
<dbReference type="InterPro" id="IPR029063">
    <property type="entry name" value="SAM-dependent_MTases_sf"/>
</dbReference>
<evidence type="ECO:0000256" key="8">
    <source>
        <dbReference type="ARBA" id="ARBA00022842"/>
    </source>
</evidence>
<keyword evidence="5" id="KW-0808">Transferase</keyword>
<dbReference type="AlphaFoldDB" id="A0A067N6H9"/>
<keyword evidence="8" id="KW-0460">Magnesium</keyword>
<evidence type="ECO:0000256" key="9">
    <source>
        <dbReference type="ARBA" id="ARBA00022884"/>
    </source>
</evidence>
<evidence type="ECO:0000313" key="14">
    <source>
        <dbReference type="EMBL" id="KDQ19351.1"/>
    </source>
</evidence>
<protein>
    <recommendedName>
        <fullName evidence="3">Small RNA 2'-O-methyltransferase</fullName>
        <ecNumber evidence="11">2.1.1.386</ecNumber>
    </recommendedName>
</protein>
<dbReference type="FunCoup" id="A0A067N6H9">
    <property type="interactions" value="160"/>
</dbReference>
<name>A0A067N6H9_BOTB1</name>
<comment type="similarity">
    <text evidence="2">Belongs to the methyltransferase superfamily. HEN1 family.</text>
</comment>
<gene>
    <name evidence="14" type="ORF">BOTBODRAFT_102774</name>
</gene>
<dbReference type="GO" id="GO:0005634">
    <property type="term" value="C:nucleus"/>
    <property type="evidence" value="ECO:0007669"/>
    <property type="project" value="TreeGrafter"/>
</dbReference>
<evidence type="ECO:0000256" key="12">
    <source>
        <dbReference type="ARBA" id="ARBA00048418"/>
    </source>
</evidence>
<keyword evidence="9" id="KW-0694">RNA-binding</keyword>
<reference evidence="15" key="1">
    <citation type="journal article" date="2014" name="Proc. Natl. Acad. Sci. U.S.A.">
        <title>Extensive sampling of basidiomycete genomes demonstrates inadequacy of the white-rot/brown-rot paradigm for wood decay fungi.</title>
        <authorList>
            <person name="Riley R."/>
            <person name="Salamov A.A."/>
            <person name="Brown D.W."/>
            <person name="Nagy L.G."/>
            <person name="Floudas D."/>
            <person name="Held B.W."/>
            <person name="Levasseur A."/>
            <person name="Lombard V."/>
            <person name="Morin E."/>
            <person name="Otillar R."/>
            <person name="Lindquist E.A."/>
            <person name="Sun H."/>
            <person name="LaButti K.M."/>
            <person name="Schmutz J."/>
            <person name="Jabbour D."/>
            <person name="Luo H."/>
            <person name="Baker S.E."/>
            <person name="Pisabarro A.G."/>
            <person name="Walton J.D."/>
            <person name="Blanchette R.A."/>
            <person name="Henrissat B."/>
            <person name="Martin F."/>
            <person name="Cullen D."/>
            <person name="Hibbett D.S."/>
            <person name="Grigoriev I.V."/>
        </authorList>
    </citation>
    <scope>NUCLEOTIDE SEQUENCE [LARGE SCALE GENOMIC DNA]</scope>
    <source>
        <strain evidence="15">FD-172 SS1</strain>
    </source>
</reference>
<feature type="region of interest" description="Disordered" evidence="13">
    <location>
        <begin position="383"/>
        <end position="458"/>
    </location>
</feature>
<dbReference type="Proteomes" id="UP000027195">
    <property type="component" value="Unassembled WGS sequence"/>
</dbReference>
<dbReference type="GO" id="GO:0003723">
    <property type="term" value="F:RNA binding"/>
    <property type="evidence" value="ECO:0007669"/>
    <property type="project" value="UniProtKB-KW"/>
</dbReference>
<evidence type="ECO:0000256" key="7">
    <source>
        <dbReference type="ARBA" id="ARBA00022723"/>
    </source>
</evidence>
<dbReference type="HOGENOM" id="CLU_032749_1_0_1"/>
<dbReference type="OrthoDB" id="2154311at2759"/>
<evidence type="ECO:0000256" key="1">
    <source>
        <dbReference type="ARBA" id="ARBA00001946"/>
    </source>
</evidence>
<accession>A0A067N6H9</accession>
<dbReference type="Gene3D" id="3.40.50.150">
    <property type="entry name" value="Vaccinia Virus protein VP39"/>
    <property type="match status" value="1"/>
</dbReference>
<dbReference type="InterPro" id="IPR026610">
    <property type="entry name" value="Hen1"/>
</dbReference>
<feature type="compositionally biased region" description="Acidic residues" evidence="13">
    <location>
        <begin position="406"/>
        <end position="415"/>
    </location>
</feature>
<dbReference type="GO" id="GO:0030422">
    <property type="term" value="P:siRNA processing"/>
    <property type="evidence" value="ECO:0007669"/>
    <property type="project" value="TreeGrafter"/>
</dbReference>
<evidence type="ECO:0000313" key="15">
    <source>
        <dbReference type="Proteomes" id="UP000027195"/>
    </source>
</evidence>
<evidence type="ECO:0000256" key="4">
    <source>
        <dbReference type="ARBA" id="ARBA00022603"/>
    </source>
</evidence>
<dbReference type="GO" id="GO:0001510">
    <property type="term" value="P:RNA methylation"/>
    <property type="evidence" value="ECO:0007669"/>
    <property type="project" value="InterPro"/>
</dbReference>
<keyword evidence="7" id="KW-0479">Metal-binding</keyword>